<proteinExistence type="predicted"/>
<dbReference type="Proteomes" id="UP000014541">
    <property type="component" value="Unassembled WGS sequence"/>
</dbReference>
<dbReference type="Gene3D" id="3.40.1190.20">
    <property type="match status" value="1"/>
</dbReference>
<dbReference type="GO" id="GO:0003824">
    <property type="term" value="F:catalytic activity"/>
    <property type="evidence" value="ECO:0007669"/>
    <property type="project" value="UniProtKB-ARBA"/>
</dbReference>
<evidence type="ECO:0000313" key="3">
    <source>
        <dbReference type="Proteomes" id="UP000014541"/>
    </source>
</evidence>
<gene>
    <name evidence="2" type="ORF">HMPREF9194_00555</name>
</gene>
<reference evidence="2 3" key="1">
    <citation type="submission" date="2013-04" db="EMBL/GenBank/DDBJ databases">
        <title>The Genome Sequence of Treponema maltophilum ATCC 51939.</title>
        <authorList>
            <consortium name="The Broad Institute Genomics Platform"/>
            <person name="Earl A."/>
            <person name="Ward D."/>
            <person name="Feldgarden M."/>
            <person name="Gevers D."/>
            <person name="Leonetti C."/>
            <person name="Blanton J.M."/>
            <person name="Dewhirst F.E."/>
            <person name="Izard J."/>
            <person name="Walker B."/>
            <person name="Young S."/>
            <person name="Zeng Q."/>
            <person name="Gargeya S."/>
            <person name="Fitzgerald M."/>
            <person name="Haas B."/>
            <person name="Abouelleil A."/>
            <person name="Allen A.W."/>
            <person name="Alvarado L."/>
            <person name="Arachchi H.M."/>
            <person name="Berlin A.M."/>
            <person name="Chapman S.B."/>
            <person name="Gainer-Dewar J."/>
            <person name="Goldberg J."/>
            <person name="Griggs A."/>
            <person name="Gujja S."/>
            <person name="Hansen M."/>
            <person name="Howarth C."/>
            <person name="Imamovic A."/>
            <person name="Ireland A."/>
            <person name="Larimer J."/>
            <person name="McCowan C."/>
            <person name="Murphy C."/>
            <person name="Pearson M."/>
            <person name="Poon T.W."/>
            <person name="Priest M."/>
            <person name="Roberts A."/>
            <person name="Saif S."/>
            <person name="Shea T."/>
            <person name="Sisk P."/>
            <person name="Sykes S."/>
            <person name="Wortman J."/>
            <person name="Nusbaum C."/>
            <person name="Birren B."/>
        </authorList>
    </citation>
    <scope>NUCLEOTIDE SEQUENCE [LARGE SCALE GENOMIC DNA]</scope>
    <source>
        <strain evidence="2 3">ATCC 51939</strain>
    </source>
</reference>
<dbReference type="HOGENOM" id="CLU_065902_0_0_12"/>
<dbReference type="STRING" id="1125699.HMPREF9194_00555"/>
<dbReference type="eggNOG" id="COG0524">
    <property type="taxonomic scope" value="Bacteria"/>
</dbReference>
<dbReference type="EMBL" id="ATFF01000006">
    <property type="protein sequence ID" value="EPF30241.1"/>
    <property type="molecule type" value="Genomic_DNA"/>
</dbReference>
<evidence type="ECO:0000259" key="1">
    <source>
        <dbReference type="Pfam" id="PF00294"/>
    </source>
</evidence>
<sequence>MKKYDIVSIGHITNDVRNMMGNKTPFTGGAAYFSPFAAKRTGASVLVITKMAAKDKPLLSELTKEGIDVLCLDSAHTTSIENAFSGPDMDKRTLNLISLADPFSASDIPADIAAGVFHIAGLFYGEVGEDMIPFLAEKGKTALDVQAVLRHIDNGTIVCKDWEQKKRYIPYVHYLKADTAEARVITGTDDKEKAAEMLFDWGAKEIVITEQKEVLVFDGKTHRRAPFNPSNQEGRVGRGDTCFLSYIARRLTHGIEDSARYAAALTSIKMEKPGPFCGTVEDVVERIKTQAY</sequence>
<dbReference type="SUPFAM" id="SSF53613">
    <property type="entry name" value="Ribokinase-like"/>
    <property type="match status" value="1"/>
</dbReference>
<dbReference type="OrthoDB" id="9813569at2"/>
<name>S3K020_TREMA</name>
<dbReference type="InterPro" id="IPR029056">
    <property type="entry name" value="Ribokinase-like"/>
</dbReference>
<dbReference type="Pfam" id="PF00294">
    <property type="entry name" value="PfkB"/>
    <property type="match status" value="1"/>
</dbReference>
<organism evidence="2 3">
    <name type="scientific">Treponema maltophilum ATCC 51939</name>
    <dbReference type="NCBI Taxonomy" id="1125699"/>
    <lineage>
        <taxon>Bacteria</taxon>
        <taxon>Pseudomonadati</taxon>
        <taxon>Spirochaetota</taxon>
        <taxon>Spirochaetia</taxon>
        <taxon>Spirochaetales</taxon>
        <taxon>Treponemataceae</taxon>
        <taxon>Treponema</taxon>
    </lineage>
</organism>
<comment type="caution">
    <text evidence="2">The sequence shown here is derived from an EMBL/GenBank/DDBJ whole genome shotgun (WGS) entry which is preliminary data.</text>
</comment>
<feature type="domain" description="Carbohydrate kinase PfkB" evidence="1">
    <location>
        <begin position="24"/>
        <end position="274"/>
    </location>
</feature>
<evidence type="ECO:0000313" key="2">
    <source>
        <dbReference type="EMBL" id="EPF30241.1"/>
    </source>
</evidence>
<dbReference type="AlphaFoldDB" id="S3K020"/>
<dbReference type="InterPro" id="IPR011611">
    <property type="entry name" value="PfkB_dom"/>
</dbReference>
<dbReference type="PATRIC" id="fig|1125699.3.peg.568"/>
<accession>S3K020</accession>
<protein>
    <recommendedName>
        <fullName evidence="1">Carbohydrate kinase PfkB domain-containing protein</fullName>
    </recommendedName>
</protein>
<keyword evidence="3" id="KW-1185">Reference proteome</keyword>
<dbReference type="RefSeq" id="WP_016524852.1">
    <property type="nucleotide sequence ID" value="NZ_KE332518.1"/>
</dbReference>